<protein>
    <submittedName>
        <fullName evidence="3">Uncharacterized protein</fullName>
    </submittedName>
</protein>
<dbReference type="EMBL" id="JBEFKJ010000016">
    <property type="protein sequence ID" value="KAL2041820.1"/>
    <property type="molecule type" value="Genomic_DNA"/>
</dbReference>
<evidence type="ECO:0000313" key="4">
    <source>
        <dbReference type="Proteomes" id="UP001590950"/>
    </source>
</evidence>
<feature type="region of interest" description="Disordered" evidence="1">
    <location>
        <begin position="124"/>
        <end position="170"/>
    </location>
</feature>
<dbReference type="Proteomes" id="UP001590950">
    <property type="component" value="Unassembled WGS sequence"/>
</dbReference>
<name>A0ABR4A9M9_9LECA</name>
<gene>
    <name evidence="3" type="ORF">N7G274_005604</name>
</gene>
<proteinExistence type="predicted"/>
<comment type="caution">
    <text evidence="3">The sequence shown here is derived from an EMBL/GenBank/DDBJ whole genome shotgun (WGS) entry which is preliminary data.</text>
</comment>
<keyword evidence="2" id="KW-0472">Membrane</keyword>
<feature type="compositionally biased region" description="Acidic residues" evidence="1">
    <location>
        <begin position="153"/>
        <end position="162"/>
    </location>
</feature>
<sequence>MPSSSAYLFVLRNVLSSIIDVGFATVFWILLGLVLIASVLSFGLFVLLVASPIIYCAGGFDYPKARASIEANANDNTNGDLEANIETSEAAPLATPMVVAQEGSNIELPVRIYEFDISTQADLAAPVEERTPTDSENSTDSAESETYCKGDDFDLEELDPLFEEPFKNEK</sequence>
<keyword evidence="2" id="KW-1133">Transmembrane helix</keyword>
<feature type="transmembrane region" description="Helical" evidence="2">
    <location>
        <begin position="26"/>
        <end position="56"/>
    </location>
</feature>
<keyword evidence="2" id="KW-0812">Transmembrane</keyword>
<reference evidence="3 4" key="1">
    <citation type="submission" date="2024-09" db="EMBL/GenBank/DDBJ databases">
        <title>Rethinking Asexuality: The Enigmatic Case of Functional Sexual Genes in Lepraria (Stereocaulaceae).</title>
        <authorList>
            <person name="Doellman M."/>
            <person name="Sun Y."/>
            <person name="Barcenas-Pena A."/>
            <person name="Lumbsch H.T."/>
            <person name="Grewe F."/>
        </authorList>
    </citation>
    <scope>NUCLEOTIDE SEQUENCE [LARGE SCALE GENOMIC DNA]</scope>
    <source>
        <strain evidence="3 4">Mercado 3170</strain>
    </source>
</reference>
<evidence type="ECO:0000256" key="1">
    <source>
        <dbReference type="SAM" id="MobiDB-lite"/>
    </source>
</evidence>
<evidence type="ECO:0000313" key="3">
    <source>
        <dbReference type="EMBL" id="KAL2041820.1"/>
    </source>
</evidence>
<accession>A0ABR4A9M9</accession>
<keyword evidence="4" id="KW-1185">Reference proteome</keyword>
<evidence type="ECO:0000256" key="2">
    <source>
        <dbReference type="SAM" id="Phobius"/>
    </source>
</evidence>
<organism evidence="3 4">
    <name type="scientific">Stereocaulon virgatum</name>
    <dbReference type="NCBI Taxonomy" id="373712"/>
    <lineage>
        <taxon>Eukaryota</taxon>
        <taxon>Fungi</taxon>
        <taxon>Dikarya</taxon>
        <taxon>Ascomycota</taxon>
        <taxon>Pezizomycotina</taxon>
        <taxon>Lecanoromycetes</taxon>
        <taxon>OSLEUM clade</taxon>
        <taxon>Lecanoromycetidae</taxon>
        <taxon>Lecanorales</taxon>
        <taxon>Lecanorineae</taxon>
        <taxon>Stereocaulaceae</taxon>
        <taxon>Stereocaulon</taxon>
    </lineage>
</organism>